<evidence type="ECO:0000313" key="2">
    <source>
        <dbReference type="Proteomes" id="UP000321570"/>
    </source>
</evidence>
<dbReference type="EMBL" id="CABIJS010000410">
    <property type="protein sequence ID" value="VUZ50895.1"/>
    <property type="molecule type" value="Genomic_DNA"/>
</dbReference>
<proteinExistence type="predicted"/>
<gene>
    <name evidence="1" type="ORF">WMSIL1_LOCUS9695</name>
</gene>
<accession>A0A564YUI2</accession>
<feature type="non-terminal residue" evidence="1">
    <location>
        <position position="1"/>
    </location>
</feature>
<protein>
    <submittedName>
        <fullName evidence="1">Uncharacterized protein</fullName>
    </submittedName>
</protein>
<name>A0A564YUI2_HYMDI</name>
<keyword evidence="2" id="KW-1185">Reference proteome</keyword>
<reference evidence="1 2" key="1">
    <citation type="submission" date="2019-07" db="EMBL/GenBank/DDBJ databases">
        <authorList>
            <person name="Jastrzebski P J."/>
            <person name="Paukszto L."/>
            <person name="Jastrzebski P J."/>
        </authorList>
    </citation>
    <scope>NUCLEOTIDE SEQUENCE [LARGE SCALE GENOMIC DNA]</scope>
    <source>
        <strain evidence="1 2">WMS-il1</strain>
    </source>
</reference>
<evidence type="ECO:0000313" key="1">
    <source>
        <dbReference type="EMBL" id="VUZ50895.1"/>
    </source>
</evidence>
<dbReference type="AlphaFoldDB" id="A0A564YUI2"/>
<dbReference type="Proteomes" id="UP000321570">
    <property type="component" value="Unassembled WGS sequence"/>
</dbReference>
<sequence>KEKFWRTENLDRADCLSPLIENQSAKNEETVVASVSFEREIQQILTESIRNTPVLVVDIRKEAEKDAVPQQTAKNPIRQGPVLCPQTETPWTRLYVNFGGPNPSLPPAIEWTGRVIR</sequence>
<organism evidence="1 2">
    <name type="scientific">Hymenolepis diminuta</name>
    <name type="common">Rat tapeworm</name>
    <dbReference type="NCBI Taxonomy" id="6216"/>
    <lineage>
        <taxon>Eukaryota</taxon>
        <taxon>Metazoa</taxon>
        <taxon>Spiralia</taxon>
        <taxon>Lophotrochozoa</taxon>
        <taxon>Platyhelminthes</taxon>
        <taxon>Cestoda</taxon>
        <taxon>Eucestoda</taxon>
        <taxon>Cyclophyllidea</taxon>
        <taxon>Hymenolepididae</taxon>
        <taxon>Hymenolepis</taxon>
    </lineage>
</organism>